<feature type="compositionally biased region" description="Low complexity" evidence="1">
    <location>
        <begin position="237"/>
        <end position="250"/>
    </location>
</feature>
<feature type="region of interest" description="Disordered" evidence="1">
    <location>
        <begin position="209"/>
        <end position="265"/>
    </location>
</feature>
<accession>A0ABV9W519</accession>
<gene>
    <name evidence="3" type="ORF">ACFPIJ_35065</name>
</gene>
<evidence type="ECO:0000313" key="4">
    <source>
        <dbReference type="Proteomes" id="UP001595912"/>
    </source>
</evidence>
<comment type="caution">
    <text evidence="3">The sequence shown here is derived from an EMBL/GenBank/DDBJ whole genome shotgun (WGS) entry which is preliminary data.</text>
</comment>
<evidence type="ECO:0000313" key="3">
    <source>
        <dbReference type="EMBL" id="MFC5003039.1"/>
    </source>
</evidence>
<protein>
    <recommendedName>
        <fullName evidence="5">HTH cro/C1-type domain-containing protein</fullName>
    </recommendedName>
</protein>
<feature type="region of interest" description="Disordered" evidence="1">
    <location>
        <begin position="1"/>
        <end position="29"/>
    </location>
</feature>
<dbReference type="RefSeq" id="WP_380121694.1">
    <property type="nucleotide sequence ID" value="NZ_JBHSIU010000046.1"/>
</dbReference>
<evidence type="ECO:0008006" key="5">
    <source>
        <dbReference type="Google" id="ProtNLM"/>
    </source>
</evidence>
<keyword evidence="4" id="KW-1185">Reference proteome</keyword>
<reference evidence="4" key="1">
    <citation type="journal article" date="2019" name="Int. J. Syst. Evol. Microbiol.">
        <title>The Global Catalogue of Microorganisms (GCM) 10K type strain sequencing project: providing services to taxonomists for standard genome sequencing and annotation.</title>
        <authorList>
            <consortium name="The Broad Institute Genomics Platform"/>
            <consortium name="The Broad Institute Genome Sequencing Center for Infectious Disease"/>
            <person name="Wu L."/>
            <person name="Ma J."/>
        </authorList>
    </citation>
    <scope>NUCLEOTIDE SEQUENCE [LARGE SCALE GENOMIC DNA]</scope>
    <source>
        <strain evidence="4">CGMCC 4.7152</strain>
    </source>
</reference>
<proteinExistence type="predicted"/>
<evidence type="ECO:0000256" key="1">
    <source>
        <dbReference type="SAM" id="MobiDB-lite"/>
    </source>
</evidence>
<keyword evidence="2" id="KW-0812">Transmembrane</keyword>
<feature type="compositionally biased region" description="Pro residues" evidence="1">
    <location>
        <begin position="1"/>
        <end position="13"/>
    </location>
</feature>
<keyword evidence="2" id="KW-1133">Transmembrane helix</keyword>
<dbReference type="EMBL" id="JBHSIU010000046">
    <property type="protein sequence ID" value="MFC5003039.1"/>
    <property type="molecule type" value="Genomic_DNA"/>
</dbReference>
<organism evidence="3 4">
    <name type="scientific">Dactylosporangium cerinum</name>
    <dbReference type="NCBI Taxonomy" id="1434730"/>
    <lineage>
        <taxon>Bacteria</taxon>
        <taxon>Bacillati</taxon>
        <taxon>Actinomycetota</taxon>
        <taxon>Actinomycetes</taxon>
        <taxon>Micromonosporales</taxon>
        <taxon>Micromonosporaceae</taxon>
        <taxon>Dactylosporangium</taxon>
    </lineage>
</organism>
<sequence length="541" mass="56208">MPEPPAGSRPTRPPKSSGSNRGRPLNAVKGYGPVAQFARKLRKLLADSGRPRRVDLAHGRSNPTTMSKVDGGRELPTWDNVADYLRGCGLDAAAIADWKDDYDSSAHRAARFRPDLSSVTDRAALAAAVRELLAVEGVDERELLSRRDDAEREGVEGVAAGVPVSQPVPAAGELLAEPCDDRILLWTVYLGGGTALDVRHWQQKLLRFPPTPESPSGGAVPSGPEASLVAAPPLPAAAPSLPAAAPSLPAGAPPGPAKTPDGRTWPRSVLAGAGAILILATFGIVYTVAGGRGKRDLDGTTPRPTSTGPGTPSPVAPAAPTGATGEAAARALNDLADQVARLPAAPGGTYAHLHRSLRSVDTTDAAAPGKITEEWLTWSPAASGRRVIQVALNGVITAPSPEPLPPGPPRGAAGPPTTDLVLLEQVLAGRRPERMGPPRLLLGVADLCETYPLSPAERAAVLRLLARLPGITLRGQATDRIDRTGLAVSADQADGRRETLIFGLLDGRLLAHETSGPWPGGGGDAIEDVVFLEAFYDDRPA</sequence>
<evidence type="ECO:0000256" key="2">
    <source>
        <dbReference type="SAM" id="Phobius"/>
    </source>
</evidence>
<feature type="region of interest" description="Disordered" evidence="1">
    <location>
        <begin position="53"/>
        <end position="72"/>
    </location>
</feature>
<feature type="region of interest" description="Disordered" evidence="1">
    <location>
        <begin position="291"/>
        <end position="325"/>
    </location>
</feature>
<dbReference type="Proteomes" id="UP001595912">
    <property type="component" value="Unassembled WGS sequence"/>
</dbReference>
<name>A0ABV9W519_9ACTN</name>
<keyword evidence="2" id="KW-0472">Membrane</keyword>
<feature type="compositionally biased region" description="Low complexity" evidence="1">
    <location>
        <begin position="299"/>
        <end position="310"/>
    </location>
</feature>
<feature type="transmembrane region" description="Helical" evidence="2">
    <location>
        <begin position="269"/>
        <end position="289"/>
    </location>
</feature>